<dbReference type="RefSeq" id="WP_310952600.1">
    <property type="nucleotide sequence ID" value="NZ_JAVLUS010000044.1"/>
</dbReference>
<name>A0ABU2H1Q8_9ACTN</name>
<evidence type="ECO:0000313" key="2">
    <source>
        <dbReference type="Proteomes" id="UP001265083"/>
    </source>
</evidence>
<organism evidence="1 2">
    <name type="scientific">Gordonia westfalica</name>
    <dbReference type="NCBI Taxonomy" id="158898"/>
    <lineage>
        <taxon>Bacteria</taxon>
        <taxon>Bacillati</taxon>
        <taxon>Actinomycetota</taxon>
        <taxon>Actinomycetes</taxon>
        <taxon>Mycobacteriales</taxon>
        <taxon>Gordoniaceae</taxon>
        <taxon>Gordonia</taxon>
    </lineage>
</organism>
<sequence length="84" mass="8547">MIVEINGCHDVQLVSSGDGDGDGDGDGAVQIVAPKTLLPYLPGIVALNGLGRVAGHVVELDVTWTGWPAGVPTPPTAVITTRCD</sequence>
<evidence type="ECO:0000313" key="1">
    <source>
        <dbReference type="EMBL" id="MDS1116969.1"/>
    </source>
</evidence>
<dbReference type="Proteomes" id="UP001265083">
    <property type="component" value="Unassembled WGS sequence"/>
</dbReference>
<reference evidence="1 2" key="1">
    <citation type="submission" date="2023-08" db="EMBL/GenBank/DDBJ databases">
        <title>Bioegradation of LLDPE and BLDPE plastic by marine bacteria from coast plastic debris.</title>
        <authorList>
            <person name="Rong Z."/>
        </authorList>
    </citation>
    <scope>NUCLEOTIDE SEQUENCE [LARGE SCALE GENOMIC DNA]</scope>
    <source>
        <strain evidence="1 2">Z-2</strain>
    </source>
</reference>
<proteinExistence type="predicted"/>
<accession>A0ABU2H1Q8</accession>
<keyword evidence="2" id="KW-1185">Reference proteome</keyword>
<protein>
    <submittedName>
        <fullName evidence="1">Uncharacterized protein</fullName>
    </submittedName>
</protein>
<comment type="caution">
    <text evidence="1">The sequence shown here is derived from an EMBL/GenBank/DDBJ whole genome shotgun (WGS) entry which is preliminary data.</text>
</comment>
<gene>
    <name evidence="1" type="ORF">RD149_24865</name>
</gene>
<dbReference type="EMBL" id="JAVLUS010000044">
    <property type="protein sequence ID" value="MDS1116969.1"/>
    <property type="molecule type" value="Genomic_DNA"/>
</dbReference>